<accession>A0A429ZQR9</accession>
<dbReference type="Proteomes" id="UP000287857">
    <property type="component" value="Unassembled WGS sequence"/>
</dbReference>
<proteinExistence type="predicted"/>
<dbReference type="AlphaFoldDB" id="A0A429ZQR9"/>
<protein>
    <submittedName>
        <fullName evidence="1">Uncharacterized protein</fullName>
    </submittedName>
</protein>
<name>A0A429ZQR9_9ENTE</name>
<dbReference type="RefSeq" id="WP_125984833.1">
    <property type="nucleotide sequence ID" value="NZ_NGJS01000029.1"/>
</dbReference>
<organism evidence="1 2">
    <name type="scientific">Vagococcus vulneris</name>
    <dbReference type="NCBI Taxonomy" id="1977869"/>
    <lineage>
        <taxon>Bacteria</taxon>
        <taxon>Bacillati</taxon>
        <taxon>Bacillota</taxon>
        <taxon>Bacilli</taxon>
        <taxon>Lactobacillales</taxon>
        <taxon>Enterococcaceae</taxon>
        <taxon>Vagococcus</taxon>
    </lineage>
</organism>
<sequence>MATTIKNTEMIFDNDKSFDSFMDRLFSNDRSNKNKALKETSKNIKEITKLRINGEIVEVSK</sequence>
<evidence type="ECO:0000313" key="1">
    <source>
        <dbReference type="EMBL" id="RST96015.1"/>
    </source>
</evidence>
<keyword evidence="2" id="KW-1185">Reference proteome</keyword>
<reference evidence="1 2" key="1">
    <citation type="submission" date="2017-05" db="EMBL/GenBank/DDBJ databases">
        <title>Vagococcus spp. assemblies.</title>
        <authorList>
            <person name="Gulvik C.A."/>
        </authorList>
    </citation>
    <scope>NUCLEOTIDE SEQUENCE [LARGE SCALE GENOMIC DNA]</scope>
    <source>
        <strain evidence="1 2">SS1995</strain>
    </source>
</reference>
<dbReference type="EMBL" id="NGJS01000029">
    <property type="protein sequence ID" value="RST96015.1"/>
    <property type="molecule type" value="Genomic_DNA"/>
</dbReference>
<evidence type="ECO:0000313" key="2">
    <source>
        <dbReference type="Proteomes" id="UP000287857"/>
    </source>
</evidence>
<gene>
    <name evidence="1" type="ORF">CBF37_11260</name>
</gene>
<comment type="caution">
    <text evidence="1">The sequence shown here is derived from an EMBL/GenBank/DDBJ whole genome shotgun (WGS) entry which is preliminary data.</text>
</comment>